<dbReference type="InterPro" id="IPR014009">
    <property type="entry name" value="PIK_FAT"/>
</dbReference>
<feature type="non-terminal residue" evidence="10">
    <location>
        <position position="1"/>
    </location>
</feature>
<evidence type="ECO:0000313" key="10">
    <source>
        <dbReference type="EMBL" id="EDQ89940.1"/>
    </source>
</evidence>
<dbReference type="CDD" id="cd05169">
    <property type="entry name" value="PIKKc_TOR"/>
    <property type="match status" value="1"/>
</dbReference>
<organism evidence="10 11">
    <name type="scientific">Monosiga brevicollis</name>
    <name type="common">Choanoflagellate</name>
    <dbReference type="NCBI Taxonomy" id="81824"/>
    <lineage>
        <taxon>Eukaryota</taxon>
        <taxon>Choanoflagellata</taxon>
        <taxon>Craspedida</taxon>
        <taxon>Salpingoecidae</taxon>
        <taxon>Monosiga</taxon>
    </lineage>
</organism>
<evidence type="ECO:0000259" key="7">
    <source>
        <dbReference type="PROSITE" id="PS50290"/>
    </source>
</evidence>
<dbReference type="SMART" id="SM01343">
    <property type="entry name" value="FATC"/>
    <property type="match status" value="1"/>
</dbReference>
<dbReference type="InterPro" id="IPR036940">
    <property type="entry name" value="PI3/4_kinase_cat_sf"/>
</dbReference>
<dbReference type="InterPro" id="IPR000403">
    <property type="entry name" value="PI3/4_kinase_cat_dom"/>
</dbReference>
<reference evidence="10 11" key="1">
    <citation type="journal article" date="2008" name="Nature">
        <title>The genome of the choanoflagellate Monosiga brevicollis and the origin of metazoans.</title>
        <authorList>
            <consortium name="JGI Sequencing"/>
            <person name="King N."/>
            <person name="Westbrook M.J."/>
            <person name="Young S.L."/>
            <person name="Kuo A."/>
            <person name="Abedin M."/>
            <person name="Chapman J."/>
            <person name="Fairclough S."/>
            <person name="Hellsten U."/>
            <person name="Isogai Y."/>
            <person name="Letunic I."/>
            <person name="Marr M."/>
            <person name="Pincus D."/>
            <person name="Putnam N."/>
            <person name="Rokas A."/>
            <person name="Wright K.J."/>
            <person name="Zuzow R."/>
            <person name="Dirks W."/>
            <person name="Good M."/>
            <person name="Goodstein D."/>
            <person name="Lemons D."/>
            <person name="Li W."/>
            <person name="Lyons J.B."/>
            <person name="Morris A."/>
            <person name="Nichols S."/>
            <person name="Richter D.J."/>
            <person name="Salamov A."/>
            <person name="Bork P."/>
            <person name="Lim W.A."/>
            <person name="Manning G."/>
            <person name="Miller W.T."/>
            <person name="McGinnis W."/>
            <person name="Shapiro H."/>
            <person name="Tjian R."/>
            <person name="Grigoriev I.V."/>
            <person name="Rokhsar D."/>
        </authorList>
    </citation>
    <scope>NUCLEOTIDE SEQUENCE [LARGE SCALE GENOMIC DNA]</scope>
    <source>
        <strain evidence="11">MX1 / ATCC 50154</strain>
    </source>
</reference>
<dbReference type="PROSITE" id="PS51190">
    <property type="entry name" value="FATC"/>
    <property type="match status" value="1"/>
</dbReference>
<dbReference type="Gene3D" id="1.20.120.150">
    <property type="entry name" value="FKBP12-rapamycin binding domain"/>
    <property type="match status" value="1"/>
</dbReference>
<evidence type="ECO:0000256" key="4">
    <source>
        <dbReference type="ARBA" id="ARBA00022777"/>
    </source>
</evidence>
<feature type="domain" description="FAT" evidence="8">
    <location>
        <begin position="1"/>
        <end position="84"/>
    </location>
</feature>
<dbReference type="PROSITE" id="PS00916">
    <property type="entry name" value="PI3_4_KINASE_2"/>
    <property type="match status" value="1"/>
</dbReference>
<feature type="compositionally biased region" description="Basic and acidic residues" evidence="6">
    <location>
        <begin position="574"/>
        <end position="586"/>
    </location>
</feature>
<dbReference type="RefSeq" id="XP_001745362.1">
    <property type="nucleotide sequence ID" value="XM_001745310.1"/>
</dbReference>
<dbReference type="GO" id="GO:0004674">
    <property type="term" value="F:protein serine/threonine kinase activity"/>
    <property type="evidence" value="ECO:0007669"/>
    <property type="project" value="UniProtKB-EC"/>
</dbReference>
<dbReference type="Pfam" id="PF00454">
    <property type="entry name" value="PI3_PI4_kinase"/>
    <property type="match status" value="1"/>
</dbReference>
<dbReference type="SMART" id="SM01345">
    <property type="entry name" value="Rapamycin_bind"/>
    <property type="match status" value="1"/>
</dbReference>
<dbReference type="OMA" id="YCAVFKK"/>
<accession>A9UY08</accession>
<dbReference type="InterPro" id="IPR036738">
    <property type="entry name" value="FRB_sf"/>
</dbReference>
<dbReference type="InterPro" id="IPR011009">
    <property type="entry name" value="Kinase-like_dom_sf"/>
</dbReference>
<dbReference type="SMART" id="SM00146">
    <property type="entry name" value="PI3Kc"/>
    <property type="match status" value="1"/>
</dbReference>
<dbReference type="Pfam" id="PF08771">
    <property type="entry name" value="FRB_dom"/>
    <property type="match status" value="1"/>
</dbReference>
<evidence type="ECO:0000256" key="2">
    <source>
        <dbReference type="ARBA" id="ARBA00022679"/>
    </source>
</evidence>
<protein>
    <recommendedName>
        <fullName evidence="1">non-specific serine/threonine protein kinase</fullName>
        <ecNumber evidence="1">2.7.11.1</ecNumber>
    </recommendedName>
</protein>
<gene>
    <name evidence="10" type="ORF">MONBRDRAFT_16665</name>
</gene>
<dbReference type="InterPro" id="IPR003152">
    <property type="entry name" value="FATC_dom"/>
</dbReference>
<evidence type="ECO:0000256" key="6">
    <source>
        <dbReference type="SAM" id="MobiDB-lite"/>
    </source>
</evidence>
<feature type="domain" description="PI3K/PI4K catalytic" evidence="7">
    <location>
        <begin position="256"/>
        <end position="586"/>
    </location>
</feature>
<dbReference type="SUPFAM" id="SSF47212">
    <property type="entry name" value="FKBP12-rapamycin-binding domain of FKBP-rapamycin-associated protein (FRAP)"/>
    <property type="match status" value="1"/>
</dbReference>
<dbReference type="PANTHER" id="PTHR11139:SF9">
    <property type="entry name" value="SERINE_THREONINE-PROTEIN KINASE MTOR"/>
    <property type="match status" value="1"/>
</dbReference>
<evidence type="ECO:0000256" key="5">
    <source>
        <dbReference type="ARBA" id="ARBA00022840"/>
    </source>
</evidence>
<sequence>SLQDGLRVLNIWFNHGHRPQVSQAVAEGRAGVVDAVWVQLIPQLVTRIDHRYTDVRKATLNWLFDIGERYPHALLIPLHVSMRSKGLRARDAWVLREKLRSRHGKLVEDTLMLCDELVRCSALWHEIWYIALTEASKLHFEEDDTAGMLTKLQEAHALTREPQTPHEAAIFNAFQADLVEAERWLNRYVATQSTDDLNSAWIFYHRVYKRANRMLPKLTTLDLHSISPRLLSYANFNVAVPGTFDLEREPITIHHFQPTLSVIGSKQRPRCIKLVDSNGQVHKFLLKGQEDPRMDERVMDFLGLVNKLMRADESTRGKYLPIRRYTITSLSADTGLIGWLHDCDTLYELVRTYRQEHPELPLTAEHSYIRHNAPERLDGRGRPSDEGYERLPLMQRVELFLNSCRQTRGNDLAEMQWRMSSDAESWFSRRLNYMQSLAIMSVTGYVIGLGDRHLSNIMLDRQSGQVAHIDFGDCFEAAQQRAKYPEKVPFRLTRMLINAMEMGGVRGTFSSTCMTTMHVLRTNKESLLAVLETFIYDPLLSWRIVQEKDVDIKRRTVRAHIATQSSRGVLAKHSSTEEEKSFDSDSPHGSQDWDDDTGVIQNESVMMDTIDNEKALTLMRRVKEKLDGMEFGTQAHARITKVDQVERIIQQASDPRNLCQAYIGWFPYW</sequence>
<dbReference type="InParanoid" id="A9UY08"/>
<dbReference type="AlphaFoldDB" id="A9UY08"/>
<dbReference type="FunFam" id="1.10.1070.11:FF:000039">
    <property type="entry name" value="Serine/threonine-protein kinase TOR"/>
    <property type="match status" value="1"/>
</dbReference>
<dbReference type="KEGG" id="mbr:MONBRDRAFT_16665"/>
<dbReference type="GeneID" id="5890549"/>
<evidence type="ECO:0000259" key="8">
    <source>
        <dbReference type="PROSITE" id="PS51189"/>
    </source>
</evidence>
<name>A9UY08_MONBE</name>
<keyword evidence="4" id="KW-0418">Kinase</keyword>
<dbReference type="STRING" id="81824.A9UY08"/>
<dbReference type="Proteomes" id="UP000001357">
    <property type="component" value="Unassembled WGS sequence"/>
</dbReference>
<dbReference type="InterPro" id="IPR026683">
    <property type="entry name" value="TOR_cat"/>
</dbReference>
<dbReference type="EC" id="2.7.11.1" evidence="1"/>
<dbReference type="Pfam" id="PF02260">
    <property type="entry name" value="FATC"/>
    <property type="match status" value="1"/>
</dbReference>
<evidence type="ECO:0000259" key="9">
    <source>
        <dbReference type="PROSITE" id="PS51190"/>
    </source>
</evidence>
<dbReference type="PROSITE" id="PS50290">
    <property type="entry name" value="PI3_4_KINASE_3"/>
    <property type="match status" value="1"/>
</dbReference>
<feature type="region of interest" description="Disordered" evidence="6">
    <location>
        <begin position="568"/>
        <end position="597"/>
    </location>
</feature>
<dbReference type="InterPro" id="IPR009076">
    <property type="entry name" value="FRB_dom"/>
</dbReference>
<dbReference type="PANTHER" id="PTHR11139">
    <property type="entry name" value="ATAXIA TELANGIECTASIA MUTATED ATM -RELATED"/>
    <property type="match status" value="1"/>
</dbReference>
<evidence type="ECO:0000256" key="1">
    <source>
        <dbReference type="ARBA" id="ARBA00012513"/>
    </source>
</evidence>
<dbReference type="EMBL" id="CH991549">
    <property type="protein sequence ID" value="EDQ89940.1"/>
    <property type="molecule type" value="Genomic_DNA"/>
</dbReference>
<dbReference type="GO" id="GO:0005524">
    <property type="term" value="F:ATP binding"/>
    <property type="evidence" value="ECO:0007669"/>
    <property type="project" value="UniProtKB-KW"/>
</dbReference>
<dbReference type="Gene3D" id="1.10.1070.11">
    <property type="entry name" value="Phosphatidylinositol 3-/4-kinase, catalytic domain"/>
    <property type="match status" value="1"/>
</dbReference>
<dbReference type="eggNOG" id="KOG0891">
    <property type="taxonomic scope" value="Eukaryota"/>
</dbReference>
<dbReference type="GO" id="GO:0044877">
    <property type="term" value="F:protein-containing complex binding"/>
    <property type="evidence" value="ECO:0007669"/>
    <property type="project" value="InterPro"/>
</dbReference>
<evidence type="ECO:0000256" key="3">
    <source>
        <dbReference type="ARBA" id="ARBA00022741"/>
    </source>
</evidence>
<proteinExistence type="predicted"/>
<dbReference type="FunFam" id="3.30.1010.10:FF:000022">
    <property type="entry name" value="Serine/threonine-protein kinase TOR"/>
    <property type="match status" value="1"/>
</dbReference>
<keyword evidence="2" id="KW-0808">Transferase</keyword>
<dbReference type="SUPFAM" id="SSF56112">
    <property type="entry name" value="Protein kinase-like (PK-like)"/>
    <property type="match status" value="1"/>
</dbReference>
<keyword evidence="3" id="KW-0547">Nucleotide-binding</keyword>
<dbReference type="PROSITE" id="PS51189">
    <property type="entry name" value="FAT"/>
    <property type="match status" value="1"/>
</dbReference>
<keyword evidence="11" id="KW-1185">Reference proteome</keyword>
<evidence type="ECO:0000313" key="11">
    <source>
        <dbReference type="Proteomes" id="UP000001357"/>
    </source>
</evidence>
<dbReference type="Gene3D" id="3.30.1010.10">
    <property type="entry name" value="Phosphatidylinositol 3-kinase Catalytic Subunit, Chain A, domain 4"/>
    <property type="match status" value="1"/>
</dbReference>
<feature type="domain" description="FATC" evidence="9">
    <location>
        <begin position="637"/>
        <end position="669"/>
    </location>
</feature>
<dbReference type="InterPro" id="IPR050517">
    <property type="entry name" value="DDR_Repair_Kinase"/>
</dbReference>
<dbReference type="InterPro" id="IPR018936">
    <property type="entry name" value="PI3/4_kinase_CS"/>
</dbReference>
<keyword evidence="5" id="KW-0067">ATP-binding</keyword>